<dbReference type="RefSeq" id="WP_184973059.1">
    <property type="nucleotide sequence ID" value="NZ_JACHIN010000018.1"/>
</dbReference>
<evidence type="ECO:0000259" key="1">
    <source>
        <dbReference type="Pfam" id="PF01872"/>
    </source>
</evidence>
<dbReference type="InterPro" id="IPR050765">
    <property type="entry name" value="Riboflavin_Biosynth_HTPR"/>
</dbReference>
<dbReference type="PANTHER" id="PTHR38011">
    <property type="entry name" value="DIHYDROFOLATE REDUCTASE FAMILY PROTEIN (AFU_ORTHOLOGUE AFUA_8G06820)"/>
    <property type="match status" value="1"/>
</dbReference>
<dbReference type="AlphaFoldDB" id="A0A7W8EK04"/>
<dbReference type="GO" id="GO:0009231">
    <property type="term" value="P:riboflavin biosynthetic process"/>
    <property type="evidence" value="ECO:0007669"/>
    <property type="project" value="InterPro"/>
</dbReference>
<name>A0A7W8EK04_9ACTN</name>
<protein>
    <submittedName>
        <fullName evidence="2">Dihydrofolate reductase</fullName>
    </submittedName>
</protein>
<dbReference type="InterPro" id="IPR024072">
    <property type="entry name" value="DHFR-like_dom_sf"/>
</dbReference>
<organism evidence="2 3">
    <name type="scientific">Nonomuraea endophytica</name>
    <dbReference type="NCBI Taxonomy" id="714136"/>
    <lineage>
        <taxon>Bacteria</taxon>
        <taxon>Bacillati</taxon>
        <taxon>Actinomycetota</taxon>
        <taxon>Actinomycetes</taxon>
        <taxon>Streptosporangiales</taxon>
        <taxon>Streptosporangiaceae</taxon>
        <taxon>Nonomuraea</taxon>
    </lineage>
</organism>
<accession>A0A7W8EK04</accession>
<dbReference type="Proteomes" id="UP000568380">
    <property type="component" value="Unassembled WGS sequence"/>
</dbReference>
<dbReference type="EMBL" id="JACHIN010000018">
    <property type="protein sequence ID" value="MBB5083710.1"/>
    <property type="molecule type" value="Genomic_DNA"/>
</dbReference>
<comment type="caution">
    <text evidence="2">The sequence shown here is derived from an EMBL/GenBank/DDBJ whole genome shotgun (WGS) entry which is preliminary data.</text>
</comment>
<sequence>MRKVVVTNIVTPDGYFEGPGKDFMAMPEEDAFDDYNAERLRAAGTLLLGRVTYEGANAFWPGVAGDPTAPAGLREMSRLINALDKVVVSDSLTPERTAPWHDTRIVQRAAAHEAVAALKQRPGRDILIFGSHVLWNDLLTHGLVDELHLMVGPKVLGGGTPAFELAAPVSLRLLEARPLPYSQLVLIRYAV</sequence>
<gene>
    <name evidence="2" type="ORF">HNR40_009215</name>
</gene>
<dbReference type="GO" id="GO:0008703">
    <property type="term" value="F:5-amino-6-(5-phosphoribosylamino)uracil reductase activity"/>
    <property type="evidence" value="ECO:0007669"/>
    <property type="project" value="InterPro"/>
</dbReference>
<keyword evidence="3" id="KW-1185">Reference proteome</keyword>
<dbReference type="Gene3D" id="3.40.430.10">
    <property type="entry name" value="Dihydrofolate Reductase, subunit A"/>
    <property type="match status" value="1"/>
</dbReference>
<reference evidence="2 3" key="1">
    <citation type="submission" date="2020-08" db="EMBL/GenBank/DDBJ databases">
        <title>Genomic Encyclopedia of Type Strains, Phase IV (KMG-IV): sequencing the most valuable type-strain genomes for metagenomic binning, comparative biology and taxonomic classification.</title>
        <authorList>
            <person name="Goeker M."/>
        </authorList>
    </citation>
    <scope>NUCLEOTIDE SEQUENCE [LARGE SCALE GENOMIC DNA]</scope>
    <source>
        <strain evidence="2 3">DSM 45385</strain>
    </source>
</reference>
<evidence type="ECO:0000313" key="3">
    <source>
        <dbReference type="Proteomes" id="UP000568380"/>
    </source>
</evidence>
<feature type="domain" description="Bacterial bifunctional deaminase-reductase C-terminal" evidence="1">
    <location>
        <begin position="2"/>
        <end position="176"/>
    </location>
</feature>
<proteinExistence type="predicted"/>
<dbReference type="PANTHER" id="PTHR38011:SF11">
    <property type="entry name" value="2,5-DIAMINO-6-RIBOSYLAMINO-4(3H)-PYRIMIDINONE 5'-PHOSPHATE REDUCTASE"/>
    <property type="match status" value="1"/>
</dbReference>
<evidence type="ECO:0000313" key="2">
    <source>
        <dbReference type="EMBL" id="MBB5083710.1"/>
    </source>
</evidence>
<dbReference type="SUPFAM" id="SSF53597">
    <property type="entry name" value="Dihydrofolate reductase-like"/>
    <property type="match status" value="1"/>
</dbReference>
<dbReference type="Pfam" id="PF01872">
    <property type="entry name" value="RibD_C"/>
    <property type="match status" value="1"/>
</dbReference>
<dbReference type="InterPro" id="IPR002734">
    <property type="entry name" value="RibDG_C"/>
</dbReference>